<gene>
    <name evidence="11 13" type="primary">mtgA</name>
    <name evidence="13" type="ORF">ACEUDJ_02005</name>
</gene>
<dbReference type="InterPro" id="IPR011812">
    <property type="entry name" value="Pep_trsgly"/>
</dbReference>
<comment type="pathway">
    <text evidence="11">Cell wall biogenesis; peptidoglycan biosynthesis.</text>
</comment>
<keyword evidence="1 11" id="KW-1003">Cell membrane</keyword>
<keyword evidence="4 11" id="KW-0808">Transferase</keyword>
<comment type="function">
    <text evidence="11">Peptidoglycan polymerase that catalyzes glycan chain elongation from lipid-linked precursors.</text>
</comment>
<evidence type="ECO:0000256" key="2">
    <source>
        <dbReference type="ARBA" id="ARBA00022519"/>
    </source>
</evidence>
<evidence type="ECO:0000256" key="9">
    <source>
        <dbReference type="ARBA" id="ARBA00023136"/>
    </source>
</evidence>
<comment type="similarity">
    <text evidence="11">Belongs to the glycosyltransferase 51 family.</text>
</comment>
<dbReference type="RefSeq" id="WP_041998549.1">
    <property type="nucleotide sequence ID" value="NZ_CDBT01000044.1"/>
</dbReference>
<evidence type="ECO:0000256" key="10">
    <source>
        <dbReference type="ARBA" id="ARBA00023316"/>
    </source>
</evidence>
<dbReference type="EC" id="2.4.99.28" evidence="11"/>
<dbReference type="InterPro" id="IPR001264">
    <property type="entry name" value="Glyco_trans_51"/>
</dbReference>
<dbReference type="PANTHER" id="PTHR30400:SF0">
    <property type="entry name" value="BIOSYNTHETIC PEPTIDOGLYCAN TRANSGLYCOSYLASE"/>
    <property type="match status" value="1"/>
</dbReference>
<dbReference type="Proteomes" id="UP001630969">
    <property type="component" value="Unassembled WGS sequence"/>
</dbReference>
<dbReference type="InterPro" id="IPR036950">
    <property type="entry name" value="PBP_transglycosylase"/>
</dbReference>
<keyword evidence="3 11" id="KW-0328">Glycosyltransferase</keyword>
<proteinExistence type="inferred from homology"/>
<dbReference type="GeneID" id="97218834"/>
<reference evidence="13 14" key="1">
    <citation type="submission" date="2024-09" db="EMBL/GenBank/DDBJ databases">
        <title>Aeromonas strains Genome sequencing and assembly.</title>
        <authorList>
            <person name="Hu X."/>
            <person name="Tang B."/>
        </authorList>
    </citation>
    <scope>NUCLEOTIDE SEQUENCE [LARGE SCALE GENOMIC DNA]</scope>
    <source>
        <strain evidence="13 14">NB23SCDHY001</strain>
    </source>
</reference>
<keyword evidence="10 11" id="KW-0961">Cell wall biogenesis/degradation</keyword>
<evidence type="ECO:0000256" key="6">
    <source>
        <dbReference type="ARBA" id="ARBA00022960"/>
    </source>
</evidence>
<keyword evidence="2 11" id="KW-0997">Cell inner membrane</keyword>
<keyword evidence="8 11" id="KW-1133">Transmembrane helix</keyword>
<comment type="catalytic activity">
    <reaction evidence="11">
        <text>[GlcNAc-(1-&gt;4)-Mur2Ac(oyl-L-Ala-gamma-D-Glu-L-Lys-D-Ala-D-Ala)](n)-di-trans,octa-cis-undecaprenyl diphosphate + beta-D-GlcNAc-(1-&gt;4)-Mur2Ac(oyl-L-Ala-gamma-D-Glu-L-Lys-D-Ala-D-Ala)-di-trans,octa-cis-undecaprenyl diphosphate = [GlcNAc-(1-&gt;4)-Mur2Ac(oyl-L-Ala-gamma-D-Glu-L-Lys-D-Ala-D-Ala)](n+1)-di-trans,octa-cis-undecaprenyl diphosphate + di-trans,octa-cis-undecaprenyl diphosphate + H(+)</text>
        <dbReference type="Rhea" id="RHEA:23708"/>
        <dbReference type="Rhea" id="RHEA-COMP:9602"/>
        <dbReference type="Rhea" id="RHEA-COMP:9603"/>
        <dbReference type="ChEBI" id="CHEBI:15378"/>
        <dbReference type="ChEBI" id="CHEBI:58405"/>
        <dbReference type="ChEBI" id="CHEBI:60033"/>
        <dbReference type="ChEBI" id="CHEBI:78435"/>
        <dbReference type="EC" id="2.4.99.28"/>
    </reaction>
</comment>
<keyword evidence="7 11" id="KW-0573">Peptidoglycan synthesis</keyword>
<evidence type="ECO:0000256" key="11">
    <source>
        <dbReference type="HAMAP-Rule" id="MF_00766"/>
    </source>
</evidence>
<dbReference type="Pfam" id="PF00912">
    <property type="entry name" value="Transgly"/>
    <property type="match status" value="1"/>
</dbReference>
<comment type="caution">
    <text evidence="13">The sequence shown here is derived from an EMBL/GenBank/DDBJ whole genome shotgun (WGS) entry which is preliminary data.</text>
</comment>
<dbReference type="InterPro" id="IPR023346">
    <property type="entry name" value="Lysozyme-like_dom_sf"/>
</dbReference>
<evidence type="ECO:0000313" key="14">
    <source>
        <dbReference type="Proteomes" id="UP001630969"/>
    </source>
</evidence>
<sequence length="227" mass="25720">MLSWLWRILLGALLLSVALVALLGWVDPPTWSWRIQRAISPPAPIKQVMHQWVSLDAISPQLQLAVVAAEDQHFPDHNGFDMAAISAAWQHNEQGGRVRGASTLSQQTAKNLFMWDDRSFVRKGLEAWFTLLMELGWDKARILEVYLNIVEFGPGIYGAEAAARHYFGKPAIRLTRYEASLLAAALPNPWRYRVSPPSPYVAKRATWIRRQMSQLGQVTLNRVHEAN</sequence>
<organism evidence="13 14">
    <name type="scientific">Aeromonas bivalvium</name>
    <dbReference type="NCBI Taxonomy" id="440079"/>
    <lineage>
        <taxon>Bacteria</taxon>
        <taxon>Pseudomonadati</taxon>
        <taxon>Pseudomonadota</taxon>
        <taxon>Gammaproteobacteria</taxon>
        <taxon>Aeromonadales</taxon>
        <taxon>Aeromonadaceae</taxon>
        <taxon>Aeromonas</taxon>
    </lineage>
</organism>
<name>A0ABW9GMB1_9GAMM</name>
<dbReference type="EMBL" id="JBGXBU010000001">
    <property type="protein sequence ID" value="MFM4891659.1"/>
    <property type="molecule type" value="Genomic_DNA"/>
</dbReference>
<evidence type="ECO:0000256" key="1">
    <source>
        <dbReference type="ARBA" id="ARBA00022475"/>
    </source>
</evidence>
<dbReference type="PANTHER" id="PTHR30400">
    <property type="entry name" value="MONOFUNCTIONAL BIOSYNTHETIC PEPTIDOGLYCAN TRANSGLYCOSYLASE"/>
    <property type="match status" value="1"/>
</dbReference>
<evidence type="ECO:0000256" key="4">
    <source>
        <dbReference type="ARBA" id="ARBA00022679"/>
    </source>
</evidence>
<evidence type="ECO:0000256" key="8">
    <source>
        <dbReference type="ARBA" id="ARBA00022989"/>
    </source>
</evidence>
<evidence type="ECO:0000259" key="12">
    <source>
        <dbReference type="Pfam" id="PF00912"/>
    </source>
</evidence>
<dbReference type="HAMAP" id="MF_00766">
    <property type="entry name" value="PGT_MtgA"/>
    <property type="match status" value="1"/>
</dbReference>
<dbReference type="SUPFAM" id="SSF53955">
    <property type="entry name" value="Lysozyme-like"/>
    <property type="match status" value="1"/>
</dbReference>
<accession>A0ABW9GMB1</accession>
<dbReference type="NCBIfam" id="TIGR02070">
    <property type="entry name" value="mono_pep_trsgly"/>
    <property type="match status" value="1"/>
</dbReference>
<evidence type="ECO:0000256" key="3">
    <source>
        <dbReference type="ARBA" id="ARBA00022676"/>
    </source>
</evidence>
<evidence type="ECO:0000313" key="13">
    <source>
        <dbReference type="EMBL" id="MFM4891659.1"/>
    </source>
</evidence>
<keyword evidence="6 11" id="KW-0133">Cell shape</keyword>
<keyword evidence="9 11" id="KW-0472">Membrane</keyword>
<dbReference type="Gene3D" id="1.10.3810.10">
    <property type="entry name" value="Biosynthetic peptidoglycan transglycosylase-like"/>
    <property type="match status" value="1"/>
</dbReference>
<keyword evidence="5 11" id="KW-0812">Transmembrane</keyword>
<evidence type="ECO:0000256" key="5">
    <source>
        <dbReference type="ARBA" id="ARBA00022692"/>
    </source>
</evidence>
<protein>
    <recommendedName>
        <fullName evidence="11">Biosynthetic peptidoglycan transglycosylase</fullName>
        <ecNumber evidence="11">2.4.99.28</ecNumber>
    </recommendedName>
    <alternativeName>
        <fullName evidence="11">Glycan polymerase</fullName>
    </alternativeName>
    <alternativeName>
        <fullName evidence="11">Peptidoglycan glycosyltransferase MtgA</fullName>
        <shortName evidence="11">PGT</shortName>
    </alternativeName>
</protein>
<keyword evidence="14" id="KW-1185">Reference proteome</keyword>
<comment type="subcellular location">
    <subcellularLocation>
        <location evidence="11">Cell inner membrane</location>
        <topology evidence="11">Single-pass membrane protein</topology>
    </subcellularLocation>
</comment>
<evidence type="ECO:0000256" key="7">
    <source>
        <dbReference type="ARBA" id="ARBA00022984"/>
    </source>
</evidence>
<feature type="domain" description="Glycosyl transferase family 51" evidence="12">
    <location>
        <begin position="47"/>
        <end position="212"/>
    </location>
</feature>